<evidence type="ECO:0000256" key="1">
    <source>
        <dbReference type="ARBA" id="ARBA00022679"/>
    </source>
</evidence>
<comment type="caution">
    <text evidence="4">The sequence shown here is derived from an EMBL/GenBank/DDBJ whole genome shotgun (WGS) entry which is preliminary data.</text>
</comment>
<organism evidence="4 5">
    <name type="scientific">Kibdelosporangium aridum</name>
    <dbReference type="NCBI Taxonomy" id="2030"/>
    <lineage>
        <taxon>Bacteria</taxon>
        <taxon>Bacillati</taxon>
        <taxon>Actinomycetota</taxon>
        <taxon>Actinomycetes</taxon>
        <taxon>Pseudonocardiales</taxon>
        <taxon>Pseudonocardiaceae</taxon>
        <taxon>Kibdelosporangium</taxon>
    </lineage>
</organism>
<evidence type="ECO:0000259" key="3">
    <source>
        <dbReference type="Pfam" id="PF11997"/>
    </source>
</evidence>
<keyword evidence="1 4" id="KW-0808">Transferase</keyword>
<name>A0A428Z4M8_KIBAR</name>
<dbReference type="AlphaFoldDB" id="A0A428Z4M8"/>
<sequence length="529" mass="58872">MTIYETESTFPLGAEPTVRLDSNTLADDRTVRISIPQQPQRQPQQQPQRRPVRPLRIALVSEGTYPYHPGGVSLWCDQLVKGMPESPFTVVALTVDGRESISWPRPQNLAEIVNMPLWSPRPRVPHRPPLTTNGPVKEAHRRFLNGIVRADEPGSVDEFIAGLYGMFTWGQVGDLRSALIANDALERLQWAYARVAPPGTGALTLHDALVISDLFEHMVRPLSYPPIRADVVHLAMNGISALVAFASKWAYGTPIVMSEHGVYLRERYLGVDDSWPYAVRLLMLRFHRALAQAAYRLVDVLAPHSEYNRRWQMYNGGTPDRIRTMYNGINPNDFPPAQGEPAVPTVVFVGRIDPLKDLHTLIRAFALVRAEIPAARLRMFGPVPNGNEAYHKSCLDLIDELGLHGSAVFEGRVPRQVDAYHAGHVTALTSVSEGFPYTVVESMATGRPQVCTNVGGVAEAVGDAGFVVPPRDHAAVAAACVKLLQDSELRRRAGQIARQRVLERFTLDQWNLAYRAIYDDLVMKRGVMR</sequence>
<protein>
    <submittedName>
        <fullName evidence="4">Glycosyl transferase family 4</fullName>
    </submittedName>
</protein>
<feature type="domain" description="DUF3492" evidence="3">
    <location>
        <begin position="56"/>
        <end position="319"/>
    </location>
</feature>
<proteinExistence type="predicted"/>
<evidence type="ECO:0000313" key="4">
    <source>
        <dbReference type="EMBL" id="RSM81587.1"/>
    </source>
</evidence>
<dbReference type="Pfam" id="PF11997">
    <property type="entry name" value="DUF3492"/>
    <property type="match status" value="1"/>
</dbReference>
<dbReference type="SUPFAM" id="SSF53756">
    <property type="entry name" value="UDP-Glycosyltransferase/glycogen phosphorylase"/>
    <property type="match status" value="1"/>
</dbReference>
<evidence type="ECO:0000259" key="2">
    <source>
        <dbReference type="Pfam" id="PF00534"/>
    </source>
</evidence>
<dbReference type="RefSeq" id="WP_125727621.1">
    <property type="nucleotide sequence ID" value="NZ_QHKI01000025.1"/>
</dbReference>
<feature type="domain" description="Glycosyl transferase family 1" evidence="2">
    <location>
        <begin position="344"/>
        <end position="500"/>
    </location>
</feature>
<dbReference type="Gene3D" id="3.40.50.2000">
    <property type="entry name" value="Glycogen Phosphorylase B"/>
    <property type="match status" value="2"/>
</dbReference>
<evidence type="ECO:0000313" key="5">
    <source>
        <dbReference type="Proteomes" id="UP000287547"/>
    </source>
</evidence>
<dbReference type="OrthoDB" id="9772485at2"/>
<dbReference type="EMBL" id="QHKI01000025">
    <property type="protein sequence ID" value="RSM81587.1"/>
    <property type="molecule type" value="Genomic_DNA"/>
</dbReference>
<dbReference type="Proteomes" id="UP000287547">
    <property type="component" value="Unassembled WGS sequence"/>
</dbReference>
<dbReference type="InterPro" id="IPR001296">
    <property type="entry name" value="Glyco_trans_1"/>
</dbReference>
<dbReference type="InterPro" id="IPR050194">
    <property type="entry name" value="Glycosyltransferase_grp1"/>
</dbReference>
<gene>
    <name evidence="4" type="ORF">DMH04_27290</name>
</gene>
<dbReference type="InterPro" id="IPR047691">
    <property type="entry name" value="PelF-like"/>
</dbReference>
<dbReference type="PANTHER" id="PTHR45947:SF3">
    <property type="entry name" value="SULFOQUINOVOSYL TRANSFERASE SQD2"/>
    <property type="match status" value="1"/>
</dbReference>
<dbReference type="Pfam" id="PF00534">
    <property type="entry name" value="Glycos_transf_1"/>
    <property type="match status" value="1"/>
</dbReference>
<reference evidence="4 5" key="1">
    <citation type="submission" date="2018-05" db="EMBL/GenBank/DDBJ databases">
        <title>Evolution of GPA BGCs.</title>
        <authorList>
            <person name="Waglechner N."/>
            <person name="Wright G.D."/>
        </authorList>
    </citation>
    <scope>NUCLEOTIDE SEQUENCE [LARGE SCALE GENOMIC DNA]</scope>
    <source>
        <strain evidence="4 5">A82846</strain>
    </source>
</reference>
<dbReference type="InterPro" id="IPR022622">
    <property type="entry name" value="DUF3492"/>
</dbReference>
<accession>A0A428Z4M8</accession>
<dbReference type="PANTHER" id="PTHR45947">
    <property type="entry name" value="SULFOQUINOVOSYL TRANSFERASE SQD2"/>
    <property type="match status" value="1"/>
</dbReference>
<dbReference type="GO" id="GO:0016757">
    <property type="term" value="F:glycosyltransferase activity"/>
    <property type="evidence" value="ECO:0007669"/>
    <property type="project" value="InterPro"/>
</dbReference>
<dbReference type="NCBIfam" id="NF038011">
    <property type="entry name" value="PelF"/>
    <property type="match status" value="1"/>
</dbReference>